<organism evidence="6 8">
    <name type="scientific">Bacillus clarus</name>
    <dbReference type="NCBI Taxonomy" id="2338372"/>
    <lineage>
        <taxon>Bacteria</taxon>
        <taxon>Bacillati</taxon>
        <taxon>Bacillota</taxon>
        <taxon>Bacilli</taxon>
        <taxon>Bacillales</taxon>
        <taxon>Bacillaceae</taxon>
        <taxon>Bacillus</taxon>
        <taxon>Bacillus cereus group</taxon>
    </lineage>
</organism>
<evidence type="ECO:0000313" key="7">
    <source>
        <dbReference type="EMBL" id="RFT67764.1"/>
    </source>
</evidence>
<sequence length="235" mass="27264">MSAKYKQIADTLEQDIRDGLFNETKKLPTEEALMNRFEVSRNTIRKVISQLVNRGYIFQVQGSGMFLRETSVTDYINLGSLRGLTKNLASQNIETKVLELQVIEADEPIAERMQCQHGTKLYYLKRLRIVDGKPFSTEISYFKKDIVPYLNEEIALRSVYSYFIEDLRLNIGFADKVISCEKVNEVNAQLLEIEEHDPALLIENTVYLTNGTIFELSQSMFHYEKTKLLNRINFK</sequence>
<dbReference type="Gene3D" id="3.40.1410.10">
    <property type="entry name" value="Chorismate lyase-like"/>
    <property type="match status" value="1"/>
</dbReference>
<dbReference type="InterPro" id="IPR028978">
    <property type="entry name" value="Chorismate_lyase_/UTRA_dom_sf"/>
</dbReference>
<protein>
    <submittedName>
        <fullName evidence="7">GntR family transcriptional regulator</fullName>
    </submittedName>
    <submittedName>
        <fullName evidence="6">UTRA domain protein</fullName>
    </submittedName>
</protein>
<dbReference type="PATRIC" id="fig|1405.8.peg.855"/>
<proteinExistence type="predicted"/>
<gene>
    <name evidence="7" type="ORF">D0U04_06635</name>
    <name evidence="6" type="ORF">DJ93_676</name>
</gene>
<evidence type="ECO:0000313" key="8">
    <source>
        <dbReference type="Proteomes" id="UP000029389"/>
    </source>
</evidence>
<dbReference type="SUPFAM" id="SSF64288">
    <property type="entry name" value="Chorismate lyase-like"/>
    <property type="match status" value="1"/>
</dbReference>
<keyword evidence="3" id="KW-0238">DNA-binding</keyword>
<dbReference type="Proteomes" id="UP000264294">
    <property type="component" value="Unassembled WGS sequence"/>
</dbReference>
<dbReference type="InterPro" id="IPR011663">
    <property type="entry name" value="UTRA"/>
</dbReference>
<dbReference type="SMART" id="SM00866">
    <property type="entry name" value="UTRA"/>
    <property type="match status" value="1"/>
</dbReference>
<name>A0A090YVD2_9BACI</name>
<dbReference type="STRING" id="1405.B7492_19990"/>
<dbReference type="PRINTS" id="PR00035">
    <property type="entry name" value="HTHGNTR"/>
</dbReference>
<dbReference type="InterPro" id="IPR000524">
    <property type="entry name" value="Tscrpt_reg_HTH_GntR"/>
</dbReference>
<dbReference type="GO" id="GO:0045892">
    <property type="term" value="P:negative regulation of DNA-templated transcription"/>
    <property type="evidence" value="ECO:0007669"/>
    <property type="project" value="TreeGrafter"/>
</dbReference>
<dbReference type="PROSITE" id="PS50949">
    <property type="entry name" value="HTH_GNTR"/>
    <property type="match status" value="1"/>
</dbReference>
<dbReference type="PANTHER" id="PTHR44846">
    <property type="entry name" value="MANNOSYL-D-GLYCERATE TRANSPORT/METABOLISM SYSTEM REPRESSOR MNGR-RELATED"/>
    <property type="match status" value="1"/>
</dbReference>
<dbReference type="FunFam" id="3.40.1410.10:FF:000008">
    <property type="entry name" value="Transcriptional regulator, GntR family"/>
    <property type="match status" value="1"/>
</dbReference>
<dbReference type="InterPro" id="IPR036390">
    <property type="entry name" value="WH_DNA-bd_sf"/>
</dbReference>
<dbReference type="EMBL" id="JMQC01000008">
    <property type="protein sequence ID" value="KFN01928.1"/>
    <property type="molecule type" value="Genomic_DNA"/>
</dbReference>
<dbReference type="Proteomes" id="UP000029389">
    <property type="component" value="Unassembled WGS sequence"/>
</dbReference>
<dbReference type="InterPro" id="IPR036388">
    <property type="entry name" value="WH-like_DNA-bd_sf"/>
</dbReference>
<dbReference type="AlphaFoldDB" id="A0A090YVD2"/>
<dbReference type="GO" id="GO:0003677">
    <property type="term" value="F:DNA binding"/>
    <property type="evidence" value="ECO:0007669"/>
    <property type="project" value="UniProtKB-KW"/>
</dbReference>
<feature type="domain" description="HTH gntR-type" evidence="5">
    <location>
        <begin position="2"/>
        <end position="70"/>
    </location>
</feature>
<evidence type="ECO:0000256" key="1">
    <source>
        <dbReference type="ARBA" id="ARBA00022491"/>
    </source>
</evidence>
<keyword evidence="1" id="KW-0678">Repressor</keyword>
<reference evidence="7 9" key="2">
    <citation type="submission" date="2018-08" db="EMBL/GenBank/DDBJ databases">
        <title>Bacillus clarus sp. nov. strain PS00077A.</title>
        <authorList>
            <person name="Mendez Acevedo M."/>
            <person name="Carroll L."/>
            <person name="Mukherjee M."/>
            <person name="Wiedmann M."/>
            <person name="Kovac J."/>
        </authorList>
    </citation>
    <scope>NUCLEOTIDE SEQUENCE [LARGE SCALE GENOMIC DNA]</scope>
    <source>
        <strain evidence="7 9">PS00077A</strain>
    </source>
</reference>
<evidence type="ECO:0000256" key="2">
    <source>
        <dbReference type="ARBA" id="ARBA00023015"/>
    </source>
</evidence>
<keyword evidence="4" id="KW-0804">Transcription</keyword>
<evidence type="ECO:0000256" key="3">
    <source>
        <dbReference type="ARBA" id="ARBA00023125"/>
    </source>
</evidence>
<dbReference type="Pfam" id="PF07702">
    <property type="entry name" value="UTRA"/>
    <property type="match status" value="1"/>
</dbReference>
<dbReference type="PANTHER" id="PTHR44846:SF4">
    <property type="entry name" value="HTH GNTR-TYPE DOMAIN-CONTAINING PROTEIN"/>
    <property type="match status" value="1"/>
</dbReference>
<dbReference type="RefSeq" id="WP_042979289.1">
    <property type="nucleotide sequence ID" value="NZ_JMQC01000008.1"/>
</dbReference>
<evidence type="ECO:0000259" key="5">
    <source>
        <dbReference type="PROSITE" id="PS50949"/>
    </source>
</evidence>
<dbReference type="InterPro" id="IPR050679">
    <property type="entry name" value="Bact_HTH_transcr_reg"/>
</dbReference>
<dbReference type="EMBL" id="QVOD01000005">
    <property type="protein sequence ID" value="RFT67764.1"/>
    <property type="molecule type" value="Genomic_DNA"/>
</dbReference>
<accession>A0A090YVD2</accession>
<comment type="caution">
    <text evidence="6">The sequence shown here is derived from an EMBL/GenBank/DDBJ whole genome shotgun (WGS) entry which is preliminary data.</text>
</comment>
<dbReference type="SMART" id="SM00345">
    <property type="entry name" value="HTH_GNTR"/>
    <property type="match status" value="1"/>
</dbReference>
<dbReference type="Gene3D" id="1.10.10.10">
    <property type="entry name" value="Winged helix-like DNA-binding domain superfamily/Winged helix DNA-binding domain"/>
    <property type="match status" value="1"/>
</dbReference>
<dbReference type="GO" id="GO:0003700">
    <property type="term" value="F:DNA-binding transcription factor activity"/>
    <property type="evidence" value="ECO:0007669"/>
    <property type="project" value="InterPro"/>
</dbReference>
<keyword evidence="2" id="KW-0805">Transcription regulation</keyword>
<dbReference type="SUPFAM" id="SSF46785">
    <property type="entry name" value="Winged helix' DNA-binding domain"/>
    <property type="match status" value="1"/>
</dbReference>
<dbReference type="Pfam" id="PF00392">
    <property type="entry name" value="GntR"/>
    <property type="match status" value="1"/>
</dbReference>
<evidence type="ECO:0000256" key="4">
    <source>
        <dbReference type="ARBA" id="ARBA00023163"/>
    </source>
</evidence>
<evidence type="ECO:0000313" key="6">
    <source>
        <dbReference type="EMBL" id="KFN01928.1"/>
    </source>
</evidence>
<keyword evidence="9" id="KW-1185">Reference proteome</keyword>
<reference evidence="6 8" key="1">
    <citation type="submission" date="2014-04" db="EMBL/GenBank/DDBJ databases">
        <authorList>
            <person name="Bishop-Lilly K.A."/>
            <person name="Broomall S.M."/>
            <person name="Chain P.S."/>
            <person name="Chertkov O."/>
            <person name="Coyne S.R."/>
            <person name="Daligault H.E."/>
            <person name="Davenport K.W."/>
            <person name="Erkkila T."/>
            <person name="Frey K.G."/>
            <person name="Gibbons H.S."/>
            <person name="Gu W."/>
            <person name="Jaissle J."/>
            <person name="Johnson S.L."/>
            <person name="Koroleva G.I."/>
            <person name="Ladner J.T."/>
            <person name="Lo C.-C."/>
            <person name="Minogue T.D."/>
            <person name="Munk C."/>
            <person name="Palacios G.F."/>
            <person name="Redden C.L."/>
            <person name="Rosenzweig C.N."/>
            <person name="Scholz M.B."/>
            <person name="Teshima H."/>
            <person name="Xu Y."/>
        </authorList>
    </citation>
    <scope>NUCLEOTIDE SEQUENCE [LARGE SCALE GENOMIC DNA]</scope>
    <source>
        <strain evidence="6 8">BHP</strain>
    </source>
</reference>
<evidence type="ECO:0000313" key="9">
    <source>
        <dbReference type="Proteomes" id="UP000264294"/>
    </source>
</evidence>
<dbReference type="CDD" id="cd07377">
    <property type="entry name" value="WHTH_GntR"/>
    <property type="match status" value="1"/>
</dbReference>